<keyword evidence="1" id="KW-1133">Transmembrane helix</keyword>
<protein>
    <submittedName>
        <fullName evidence="2">Uncharacterized protein</fullName>
    </submittedName>
</protein>
<dbReference type="RefSeq" id="WP_151916071.1">
    <property type="nucleotide sequence ID" value="NZ_RQSP01000003.1"/>
</dbReference>
<proteinExistence type="predicted"/>
<feature type="transmembrane region" description="Helical" evidence="1">
    <location>
        <begin position="6"/>
        <end position="27"/>
    </location>
</feature>
<reference evidence="2 3" key="1">
    <citation type="journal article" date="2019" name="Int. J. Syst. Evol. Microbiol.">
        <title>Bifidobacterium jacchi sp. nov., isolated from the faeces of a baby common marmoset (Callithrix jacchus).</title>
        <authorList>
            <person name="Modesto M."/>
            <person name="Watanabe K."/>
            <person name="Arita M."/>
            <person name="Satti M."/>
            <person name="Oki K."/>
            <person name="Sciavilla P."/>
            <person name="Patavino C."/>
            <person name="Camma C."/>
            <person name="Michelini S."/>
            <person name="Sgorbati B."/>
            <person name="Mattarelli P."/>
        </authorList>
    </citation>
    <scope>NUCLEOTIDE SEQUENCE [LARGE SCALE GENOMIC DNA]</scope>
    <source>
        <strain evidence="2 3">MRM 9.3</strain>
    </source>
</reference>
<dbReference type="Proteomes" id="UP000326336">
    <property type="component" value="Unassembled WGS sequence"/>
</dbReference>
<keyword evidence="1" id="KW-0812">Transmembrane</keyword>
<keyword evidence="1" id="KW-0472">Membrane</keyword>
<comment type="caution">
    <text evidence="2">The sequence shown here is derived from an EMBL/GenBank/DDBJ whole genome shotgun (WGS) entry which is preliminary data.</text>
</comment>
<gene>
    <name evidence="2" type="ORF">EHS19_01805</name>
</gene>
<evidence type="ECO:0000256" key="1">
    <source>
        <dbReference type="SAM" id="Phobius"/>
    </source>
</evidence>
<name>A0A5N5RM14_9BIFI</name>
<keyword evidence="3" id="KW-1185">Reference proteome</keyword>
<accession>A0A5N5RM14</accession>
<organism evidence="2 3">
    <name type="scientific">Bifidobacterium jacchi</name>
    <dbReference type="NCBI Taxonomy" id="2490545"/>
    <lineage>
        <taxon>Bacteria</taxon>
        <taxon>Bacillati</taxon>
        <taxon>Actinomycetota</taxon>
        <taxon>Actinomycetes</taxon>
        <taxon>Bifidobacteriales</taxon>
        <taxon>Bifidobacteriaceae</taxon>
        <taxon>Bifidobacterium</taxon>
    </lineage>
</organism>
<dbReference type="EMBL" id="RQSP01000003">
    <property type="protein sequence ID" value="KAB5608382.1"/>
    <property type="molecule type" value="Genomic_DNA"/>
</dbReference>
<dbReference type="OrthoDB" id="3239177at2"/>
<dbReference type="AlphaFoldDB" id="A0A5N5RM14"/>
<evidence type="ECO:0000313" key="3">
    <source>
        <dbReference type="Proteomes" id="UP000326336"/>
    </source>
</evidence>
<evidence type="ECO:0000313" key="2">
    <source>
        <dbReference type="EMBL" id="KAB5608382.1"/>
    </source>
</evidence>
<sequence length="205" mass="21984">MDWNLFWTGFGAVGGLFGTVAGIVALVQTGKANKLAEDANRLAEEANRVAAESLKAAHSANQLADHANQIGEHANLIAQRALAAGRDQTVYRWAAEFDADRAELVIIDDCGLDARDVHVTVRFEGQAVGEGDASHLSAYGQLTLEVPLLVEKLHEEAVSLRRSGAIGSPHVKAAIGVVWVSEFGVHRSLESEQGFGYTKRTKILT</sequence>